<dbReference type="AlphaFoldDB" id="A0A0H5QP85"/>
<proteinExistence type="predicted"/>
<dbReference type="EMBL" id="HACM01003411">
    <property type="protein sequence ID" value="CRZ03853.1"/>
    <property type="molecule type" value="Transcribed_RNA"/>
</dbReference>
<protein>
    <submittedName>
        <fullName evidence="1">Uncharacterized protein</fullName>
    </submittedName>
</protein>
<name>A0A0H5QP85_9EUKA</name>
<feature type="non-terminal residue" evidence="1">
    <location>
        <position position="102"/>
    </location>
</feature>
<sequence>DYMVKRDPSDRSVVTTTLFWSGDDVATYTQSELSSEYQGPIVVRISAVPINNRTGQSDRDKTCCFLIMTGVDFRSIQSHDCFGGLTMNRVILSVFPLLFVAV</sequence>
<reference evidence="1" key="1">
    <citation type="submission" date="2015-04" db="EMBL/GenBank/DDBJ databases">
        <title>The genome sequence of the plant pathogenic Rhizarian Plasmodiophora brassicae reveals insights in its biotrophic life cycle and the origin of chitin synthesis.</title>
        <authorList>
            <person name="Schwelm A."/>
            <person name="Fogelqvist J."/>
            <person name="Knaust A."/>
            <person name="Julke S."/>
            <person name="Lilja T."/>
            <person name="Dhandapani V."/>
            <person name="Bonilla-Rosso G."/>
            <person name="Karlsson M."/>
            <person name="Shevchenko A."/>
            <person name="Choi S.R."/>
            <person name="Kim H.G."/>
            <person name="Park J.Y."/>
            <person name="Lim Y.P."/>
            <person name="Ludwig-Muller J."/>
            <person name="Dixelius C."/>
        </authorList>
    </citation>
    <scope>NUCLEOTIDE SEQUENCE</scope>
    <source>
        <tissue evidence="1">Potato root galls</tissue>
    </source>
</reference>
<feature type="non-terminal residue" evidence="1">
    <location>
        <position position="1"/>
    </location>
</feature>
<organism evidence="1">
    <name type="scientific">Spongospora subterranea</name>
    <dbReference type="NCBI Taxonomy" id="70186"/>
    <lineage>
        <taxon>Eukaryota</taxon>
        <taxon>Sar</taxon>
        <taxon>Rhizaria</taxon>
        <taxon>Endomyxa</taxon>
        <taxon>Phytomyxea</taxon>
        <taxon>Plasmodiophorida</taxon>
        <taxon>Plasmodiophoridae</taxon>
        <taxon>Spongospora</taxon>
    </lineage>
</organism>
<evidence type="ECO:0000313" key="1">
    <source>
        <dbReference type="EMBL" id="CRZ03853.1"/>
    </source>
</evidence>
<accession>A0A0H5QP85</accession>